<dbReference type="InterPro" id="IPR020056">
    <property type="entry name" value="Rbsml_bL25/Gln-tRNA_synth_N"/>
</dbReference>
<dbReference type="GO" id="GO:0003735">
    <property type="term" value="F:structural constituent of ribosome"/>
    <property type="evidence" value="ECO:0007669"/>
    <property type="project" value="InterPro"/>
</dbReference>
<dbReference type="CDD" id="cd00495">
    <property type="entry name" value="Ribosomal_L25_TL5_CTC"/>
    <property type="match status" value="1"/>
</dbReference>
<dbReference type="NCBIfam" id="NF004128">
    <property type="entry name" value="PRK05618.1-2"/>
    <property type="match status" value="1"/>
</dbReference>
<keyword evidence="1 5" id="KW-0699">rRNA-binding</keyword>
<dbReference type="GO" id="GO:0008097">
    <property type="term" value="F:5S rRNA binding"/>
    <property type="evidence" value="ECO:0007669"/>
    <property type="project" value="InterPro"/>
</dbReference>
<dbReference type="InterPro" id="IPR020055">
    <property type="entry name" value="Ribosomal_bL25_short"/>
</dbReference>
<organism evidence="9 10">
    <name type="scientific">Pseudidiomarina aestuarii</name>
    <dbReference type="NCBI Taxonomy" id="624146"/>
    <lineage>
        <taxon>Bacteria</taxon>
        <taxon>Pseudomonadati</taxon>
        <taxon>Pseudomonadota</taxon>
        <taxon>Gammaproteobacteria</taxon>
        <taxon>Alteromonadales</taxon>
        <taxon>Idiomarinaceae</taxon>
        <taxon>Pseudidiomarina</taxon>
    </lineage>
</organism>
<sequence>MSTIDFTLQAELRTDTGKGASRRLRREDKVPAIIYGGKKDAVSITLQHSKVNNMADYEAFYSHILTLVVDGKKQQVILKDVQRHPFKPKLTHLDFQRVEKGQKLHTNIPLHFINEKSSIGVKTEGGVVVHHIADVEIHCLPQDLPEFLEVDVANMHLGDTLHLTDLAVPKGVELVELTKGEDHDQAVVSIVAPRVEKEETDEEETSAEVPTTKETEAKAEDDDAE</sequence>
<dbReference type="Gene3D" id="2.170.120.20">
    <property type="entry name" value="Ribosomal protein L25, beta domain"/>
    <property type="match status" value="1"/>
</dbReference>
<dbReference type="InterPro" id="IPR020930">
    <property type="entry name" value="Ribosomal_uL5_bac-type"/>
</dbReference>
<dbReference type="Pfam" id="PF01386">
    <property type="entry name" value="Ribosomal_L25p"/>
    <property type="match status" value="1"/>
</dbReference>
<dbReference type="NCBIfam" id="TIGR00731">
    <property type="entry name" value="bL25_bact_ctc"/>
    <property type="match status" value="1"/>
</dbReference>
<dbReference type="InterPro" id="IPR011035">
    <property type="entry name" value="Ribosomal_bL25/Gln-tRNA_synth"/>
</dbReference>
<accession>A0A7Z6ZUA0</accession>
<dbReference type="EMBL" id="PIPR01000001">
    <property type="protein sequence ID" value="RUO41371.1"/>
    <property type="molecule type" value="Genomic_DNA"/>
</dbReference>
<dbReference type="Pfam" id="PF14693">
    <property type="entry name" value="Ribosomal_TL5_C"/>
    <property type="match status" value="1"/>
</dbReference>
<dbReference type="AlphaFoldDB" id="A0A7Z6ZUA0"/>
<dbReference type="InterPro" id="IPR037121">
    <property type="entry name" value="Ribosomal_bL25_C"/>
</dbReference>
<evidence type="ECO:0000259" key="7">
    <source>
        <dbReference type="Pfam" id="PF01386"/>
    </source>
</evidence>
<evidence type="ECO:0000259" key="8">
    <source>
        <dbReference type="Pfam" id="PF14693"/>
    </source>
</evidence>
<dbReference type="HAMAP" id="MF_01334">
    <property type="entry name" value="Ribosomal_bL25_CTC"/>
    <property type="match status" value="1"/>
</dbReference>
<dbReference type="GO" id="GO:0006412">
    <property type="term" value="P:translation"/>
    <property type="evidence" value="ECO:0007669"/>
    <property type="project" value="UniProtKB-UniRule"/>
</dbReference>
<dbReference type="InterPro" id="IPR020057">
    <property type="entry name" value="Ribosomal_bL25_b-dom"/>
</dbReference>
<comment type="caution">
    <text evidence="9">The sequence shown here is derived from an EMBL/GenBank/DDBJ whole genome shotgun (WGS) entry which is preliminary data.</text>
</comment>
<dbReference type="SUPFAM" id="SSF50715">
    <property type="entry name" value="Ribosomal protein L25-like"/>
    <property type="match status" value="1"/>
</dbReference>
<dbReference type="NCBIfam" id="NF004130">
    <property type="entry name" value="PRK05618.1-5"/>
    <property type="match status" value="1"/>
</dbReference>
<reference evidence="10" key="1">
    <citation type="journal article" date="2018" name="Front. Microbiol.">
        <title>Genome-Based Analysis Reveals the Taxonomy and Diversity of the Family Idiomarinaceae.</title>
        <authorList>
            <person name="Liu Y."/>
            <person name="Lai Q."/>
            <person name="Shao Z."/>
        </authorList>
    </citation>
    <scope>NUCLEOTIDE SEQUENCE [LARGE SCALE GENOMIC DNA]</scope>
    <source>
        <strain evidence="10">KYW314</strain>
    </source>
</reference>
<feature type="domain" description="Large ribosomal subunit protein bL25 L25" evidence="7">
    <location>
        <begin position="8"/>
        <end position="95"/>
    </location>
</feature>
<keyword evidence="10" id="KW-1185">Reference proteome</keyword>
<evidence type="ECO:0000313" key="9">
    <source>
        <dbReference type="EMBL" id="RUO41371.1"/>
    </source>
</evidence>
<feature type="region of interest" description="Disordered" evidence="6">
    <location>
        <begin position="188"/>
        <end position="225"/>
    </location>
</feature>
<keyword evidence="2 5" id="KW-0694">RNA-binding</keyword>
<comment type="subunit">
    <text evidence="5">Part of the 50S ribosomal subunit; part of the 5S rRNA/L5/L18/L25 subcomplex. Contacts the 5S rRNA. Binds to the 5S rRNA independently of L5 and L18.</text>
</comment>
<evidence type="ECO:0000313" key="10">
    <source>
        <dbReference type="Proteomes" id="UP000287766"/>
    </source>
</evidence>
<comment type="function">
    <text evidence="5">This is one of the proteins that binds to the 5S RNA in the ribosome where it forms part of the central protuberance.</text>
</comment>
<dbReference type="InterPro" id="IPR029751">
    <property type="entry name" value="Ribosomal_L25_dom"/>
</dbReference>
<evidence type="ECO:0000256" key="2">
    <source>
        <dbReference type="ARBA" id="ARBA00022884"/>
    </source>
</evidence>
<name>A0A7Z6ZUA0_9GAMM</name>
<dbReference type="Gene3D" id="2.40.240.10">
    <property type="entry name" value="Ribosomal Protein L25, Chain P"/>
    <property type="match status" value="1"/>
</dbReference>
<evidence type="ECO:0000256" key="3">
    <source>
        <dbReference type="ARBA" id="ARBA00022980"/>
    </source>
</evidence>
<evidence type="ECO:0000256" key="1">
    <source>
        <dbReference type="ARBA" id="ARBA00022730"/>
    </source>
</evidence>
<evidence type="ECO:0000256" key="6">
    <source>
        <dbReference type="SAM" id="MobiDB-lite"/>
    </source>
</evidence>
<dbReference type="FunFam" id="2.40.240.10:FF:000002">
    <property type="entry name" value="50S ribosomal protein L25"/>
    <property type="match status" value="1"/>
</dbReference>
<dbReference type="PANTHER" id="PTHR33284:SF1">
    <property type="entry name" value="RIBOSOMAL PROTEIN L25_GLN-TRNA SYNTHETASE, ANTI-CODON-BINDING DOMAIN-CONTAINING PROTEIN"/>
    <property type="match status" value="1"/>
</dbReference>
<comment type="similarity">
    <text evidence="5">Belongs to the bacterial ribosomal protein bL25 family. CTC subfamily.</text>
</comment>
<feature type="domain" description="Large ribosomal subunit protein bL25 beta" evidence="8">
    <location>
        <begin position="103"/>
        <end position="194"/>
    </location>
</feature>
<proteinExistence type="inferred from homology"/>
<keyword evidence="3 5" id="KW-0689">Ribosomal protein</keyword>
<dbReference type="GO" id="GO:0022625">
    <property type="term" value="C:cytosolic large ribosomal subunit"/>
    <property type="evidence" value="ECO:0007669"/>
    <property type="project" value="TreeGrafter"/>
</dbReference>
<dbReference type="RefSeq" id="WP_169930105.1">
    <property type="nucleotide sequence ID" value="NZ_PIPR01000001.1"/>
</dbReference>
<gene>
    <name evidence="5" type="primary">rplY</name>
    <name evidence="5" type="synonym">ctc</name>
    <name evidence="9" type="ORF">CWE22_04130</name>
</gene>
<protein>
    <recommendedName>
        <fullName evidence="5">Large ribosomal subunit protein bL25</fullName>
    </recommendedName>
    <alternativeName>
        <fullName evidence="5">General stress protein CTC</fullName>
    </alternativeName>
</protein>
<keyword evidence="4 5" id="KW-0687">Ribonucleoprotein</keyword>
<evidence type="ECO:0000256" key="4">
    <source>
        <dbReference type="ARBA" id="ARBA00023274"/>
    </source>
</evidence>
<dbReference type="NCBIfam" id="NF004612">
    <property type="entry name" value="PRK05943.1"/>
    <property type="match status" value="1"/>
</dbReference>
<dbReference type="Proteomes" id="UP000287766">
    <property type="component" value="Unassembled WGS sequence"/>
</dbReference>
<dbReference type="InterPro" id="IPR001021">
    <property type="entry name" value="Ribosomal_bL25_long"/>
</dbReference>
<evidence type="ECO:0000256" key="5">
    <source>
        <dbReference type="HAMAP-Rule" id="MF_01334"/>
    </source>
</evidence>
<dbReference type="PANTHER" id="PTHR33284">
    <property type="entry name" value="RIBOSOMAL PROTEIN L25/GLN-TRNA SYNTHETASE, ANTI-CODON-BINDING DOMAIN-CONTAINING PROTEIN"/>
    <property type="match status" value="1"/>
</dbReference>
<dbReference type="HAMAP" id="MF_01336">
    <property type="entry name" value="Ribosomal_bL25"/>
    <property type="match status" value="1"/>
</dbReference>